<sequence>MTEATPKVKTTKAKPRAKKAAASVKASAKTATAKASAKLEAKNPIETASGIIVTLARTNFEEGVETARAVVKSGSLKTAVELQNEYVRSTLKRNIDAARELNELTVSTVREAVSPYASKFTEAFEKLRAA</sequence>
<evidence type="ECO:0000256" key="1">
    <source>
        <dbReference type="SAM" id="MobiDB-lite"/>
    </source>
</evidence>
<proteinExistence type="predicted"/>
<feature type="domain" description="Phasin" evidence="2">
    <location>
        <begin position="52"/>
        <end position="118"/>
    </location>
</feature>
<evidence type="ECO:0000259" key="2">
    <source>
        <dbReference type="Pfam" id="PF09361"/>
    </source>
</evidence>
<protein>
    <recommendedName>
        <fullName evidence="2">Phasin domain-containing protein</fullName>
    </recommendedName>
</protein>
<evidence type="ECO:0000313" key="4">
    <source>
        <dbReference type="Proteomes" id="UP000006377"/>
    </source>
</evidence>
<reference evidence="3 4" key="1">
    <citation type="journal article" date="2011" name="Stand. Genomic Sci.">
        <title>Complete genome sequence of Parvibaculum lavamentivorans type strain (DS-1(T)).</title>
        <authorList>
            <person name="Schleheck D."/>
            <person name="Weiss M."/>
            <person name="Pitluck S."/>
            <person name="Bruce D."/>
            <person name="Land M.L."/>
            <person name="Han S."/>
            <person name="Saunders E."/>
            <person name="Tapia R."/>
            <person name="Detter C."/>
            <person name="Brettin T."/>
            <person name="Han J."/>
            <person name="Woyke T."/>
            <person name="Goodwin L."/>
            <person name="Pennacchio L."/>
            <person name="Nolan M."/>
            <person name="Cook A.M."/>
            <person name="Kjelleberg S."/>
            <person name="Thomas T."/>
        </authorList>
    </citation>
    <scope>NUCLEOTIDE SEQUENCE [LARGE SCALE GENOMIC DNA]</scope>
    <source>
        <strain evidence="4">DS-1 / DSM 13023 / NCIMB 13966</strain>
    </source>
</reference>
<dbReference type="AlphaFoldDB" id="A7HRH7"/>
<feature type="region of interest" description="Disordered" evidence="1">
    <location>
        <begin position="1"/>
        <end position="25"/>
    </location>
</feature>
<evidence type="ECO:0000313" key="3">
    <source>
        <dbReference type="EMBL" id="ABS62510.1"/>
    </source>
</evidence>
<dbReference type="InterPro" id="IPR018968">
    <property type="entry name" value="Phasin"/>
</dbReference>
<dbReference type="RefSeq" id="WP_012109762.1">
    <property type="nucleotide sequence ID" value="NC_009719.1"/>
</dbReference>
<feature type="compositionally biased region" description="Basic residues" evidence="1">
    <location>
        <begin position="9"/>
        <end position="19"/>
    </location>
</feature>
<dbReference type="EMBL" id="CP000774">
    <property type="protein sequence ID" value="ABS62510.1"/>
    <property type="molecule type" value="Genomic_DNA"/>
</dbReference>
<name>A7HRH7_PARL1</name>
<accession>A7HRH7</accession>
<organism evidence="3 4">
    <name type="scientific">Parvibaculum lavamentivorans (strain DS-1 / DSM 13023 / NCIMB 13966)</name>
    <dbReference type="NCBI Taxonomy" id="402881"/>
    <lineage>
        <taxon>Bacteria</taxon>
        <taxon>Pseudomonadati</taxon>
        <taxon>Pseudomonadota</taxon>
        <taxon>Alphaproteobacteria</taxon>
        <taxon>Hyphomicrobiales</taxon>
        <taxon>Parvibaculaceae</taxon>
        <taxon>Parvibaculum</taxon>
    </lineage>
</organism>
<gene>
    <name evidence="3" type="ordered locus">Plav_0887</name>
</gene>
<keyword evidence="4" id="KW-1185">Reference proteome</keyword>
<dbReference type="HOGENOM" id="CLU_1936013_0_0_5"/>
<dbReference type="Pfam" id="PF09361">
    <property type="entry name" value="Phasin_2"/>
    <property type="match status" value="1"/>
</dbReference>
<dbReference type="Proteomes" id="UP000006377">
    <property type="component" value="Chromosome"/>
</dbReference>
<dbReference type="KEGG" id="pla:Plav_0887"/>